<evidence type="ECO:0000256" key="5">
    <source>
        <dbReference type="ARBA" id="ARBA00033748"/>
    </source>
</evidence>
<dbReference type="InterPro" id="IPR016215">
    <property type="entry name" value="NTA_MOA"/>
</dbReference>
<reference evidence="7" key="1">
    <citation type="submission" date="2021-04" db="EMBL/GenBank/DDBJ databases">
        <authorList>
            <person name="Hartkoorn R.C."/>
            <person name="Beaudoing E."/>
            <person name="Hot D."/>
        </authorList>
    </citation>
    <scope>NUCLEOTIDE SEQUENCE</scope>
    <source>
        <strain evidence="7">NRRL B-16292</strain>
    </source>
</reference>
<evidence type="ECO:0000256" key="4">
    <source>
        <dbReference type="ARBA" id="ARBA00023033"/>
    </source>
</evidence>
<dbReference type="Proteomes" id="UP001059617">
    <property type="component" value="Chromosome"/>
</dbReference>
<protein>
    <submittedName>
        <fullName evidence="7">NtaA/DmoA family FMN-dependent monooxygenase</fullName>
        <ecNumber evidence="7">1.14.-.-</ecNumber>
    </submittedName>
</protein>
<evidence type="ECO:0000313" key="8">
    <source>
        <dbReference type="Proteomes" id="UP001059617"/>
    </source>
</evidence>
<dbReference type="PIRSF" id="PIRSF000337">
    <property type="entry name" value="NTA_MOA"/>
    <property type="match status" value="1"/>
</dbReference>
<comment type="similarity">
    <text evidence="5">Belongs to the NtaA/SnaA/DszA monooxygenase family.</text>
</comment>
<keyword evidence="4 7" id="KW-0503">Monooxygenase</keyword>
<dbReference type="InterPro" id="IPR051260">
    <property type="entry name" value="Diverse_substr_monoxygenases"/>
</dbReference>
<proteinExistence type="inferred from homology"/>
<evidence type="ECO:0000256" key="1">
    <source>
        <dbReference type="ARBA" id="ARBA00022630"/>
    </source>
</evidence>
<evidence type="ECO:0000256" key="3">
    <source>
        <dbReference type="ARBA" id="ARBA00023002"/>
    </source>
</evidence>
<gene>
    <name evidence="7" type="ORF">Dfulv_21600</name>
</gene>
<dbReference type="Gene3D" id="3.20.20.30">
    <property type="entry name" value="Luciferase-like domain"/>
    <property type="match status" value="1"/>
</dbReference>
<dbReference type="GO" id="GO:0004497">
    <property type="term" value="F:monooxygenase activity"/>
    <property type="evidence" value="ECO:0007669"/>
    <property type="project" value="UniProtKB-KW"/>
</dbReference>
<keyword evidence="3 7" id="KW-0560">Oxidoreductase</keyword>
<dbReference type="Pfam" id="PF00296">
    <property type="entry name" value="Bac_luciferase"/>
    <property type="match status" value="1"/>
</dbReference>
<feature type="domain" description="Luciferase-like" evidence="6">
    <location>
        <begin position="29"/>
        <end position="374"/>
    </location>
</feature>
<accession>A0ABY5WBU4</accession>
<keyword evidence="8" id="KW-1185">Reference proteome</keyword>
<sequence length="426" mass="46638">MTDRQLVLNLFSPPFEAWRQPDVDTGRAWSIDALVRLAQDAERALFDAIFLADSPSLGEGYTTPEPFTVLSVIAAHTTYLGLAPTILTTYSEPYNTARKIATLDQLTGGRVGWNAVTGSQPSVAPNFGPTAHPEHALRYERGEEYIEIVKALWDSWEPDAFVAGPWPTATLDHGKIHPVPFRGKHFQLDALFNVPRSPQGRPVIFHAGSSDTGRDQGARHADAIFTAQPTIEAAREFYQDFKRRVAGFGRNPAHALVLPGILPIIGSTEAEAQAALDAFNANVDLDQAIVRLHHQIGLDVRGLDLDAPIPAAVWDAAGQSFTSRAAVMRAEAEQGGYTARQVVLRATAAFGHHLIVGTPEQVADDIELWFRTGAADGFNYRIPGGREPLEQFINHVLPLLQGKGIFRKEYTARTLRGHYGLPVPPR</sequence>
<keyword evidence="1" id="KW-0285">Flavoprotein</keyword>
<dbReference type="CDD" id="cd01095">
    <property type="entry name" value="Nitrilotriacetate_monoxgenase"/>
    <property type="match status" value="1"/>
</dbReference>
<organism evidence="7 8">
    <name type="scientific">Dactylosporangium fulvum</name>
    <dbReference type="NCBI Taxonomy" id="53359"/>
    <lineage>
        <taxon>Bacteria</taxon>
        <taxon>Bacillati</taxon>
        <taxon>Actinomycetota</taxon>
        <taxon>Actinomycetes</taxon>
        <taxon>Micromonosporales</taxon>
        <taxon>Micromonosporaceae</taxon>
        <taxon>Dactylosporangium</taxon>
    </lineage>
</organism>
<dbReference type="InterPro" id="IPR036661">
    <property type="entry name" value="Luciferase-like_sf"/>
</dbReference>
<dbReference type="RefSeq" id="WP_259866112.1">
    <property type="nucleotide sequence ID" value="NZ_BAAAST010000054.1"/>
</dbReference>
<name>A0ABY5WBU4_9ACTN</name>
<dbReference type="EC" id="1.14.-.-" evidence="7"/>
<evidence type="ECO:0000259" key="6">
    <source>
        <dbReference type="Pfam" id="PF00296"/>
    </source>
</evidence>
<dbReference type="EMBL" id="CP073720">
    <property type="protein sequence ID" value="UWP86689.1"/>
    <property type="molecule type" value="Genomic_DNA"/>
</dbReference>
<dbReference type="NCBIfam" id="TIGR03860">
    <property type="entry name" value="FMN_nitrolo"/>
    <property type="match status" value="1"/>
</dbReference>
<keyword evidence="2" id="KW-0288">FMN</keyword>
<dbReference type="PANTHER" id="PTHR30011">
    <property type="entry name" value="ALKANESULFONATE MONOOXYGENASE-RELATED"/>
    <property type="match status" value="1"/>
</dbReference>
<evidence type="ECO:0000256" key="2">
    <source>
        <dbReference type="ARBA" id="ARBA00022643"/>
    </source>
</evidence>
<reference evidence="7" key="2">
    <citation type="submission" date="2022-09" db="EMBL/GenBank/DDBJ databases">
        <title>Biosynthetic gene clusters of Dactylosporangioum fulvum.</title>
        <authorList>
            <person name="Caradec T."/>
        </authorList>
    </citation>
    <scope>NUCLEOTIDE SEQUENCE</scope>
    <source>
        <strain evidence="7">NRRL B-16292</strain>
    </source>
</reference>
<dbReference type="PANTHER" id="PTHR30011:SF16">
    <property type="entry name" value="C2H2 FINGER DOMAIN TRANSCRIPTION FACTOR (EUROFUNG)-RELATED"/>
    <property type="match status" value="1"/>
</dbReference>
<evidence type="ECO:0000313" key="7">
    <source>
        <dbReference type="EMBL" id="UWP86689.1"/>
    </source>
</evidence>
<dbReference type="SUPFAM" id="SSF51679">
    <property type="entry name" value="Bacterial luciferase-like"/>
    <property type="match status" value="1"/>
</dbReference>
<dbReference type="InterPro" id="IPR011251">
    <property type="entry name" value="Luciferase-like_dom"/>
</dbReference>